<dbReference type="PANTHER" id="PTHR43553">
    <property type="entry name" value="HEAVY METAL TRANSPORTER"/>
    <property type="match status" value="1"/>
</dbReference>
<accession>A0A1Q8Q3S2</accession>
<sequence length="266" mass="29639">MIELKNIHSSYPDGTEALKRIDLTIQAGVKIALLGASGSGKSTLFHHLTGLMKPDEGTIFMNKELLTYKKKQLREWRKKIGFVMQNPDMQLFAPSVEEDVMYGPLQLGWSMNEAKKAAQDAMDKCGILPLRHKPPHALSMGEKKRAAIAGVAAMNPDVFILDEPEAGLDPANVKKLIALINDFHSRGKSVIVSTHHVDFAYEWAEEFIILDKGELVKHANSAVVFNEPLPNGLEVPWAFEIGRLTGTRPFTKKDAFRIFGELMSKM</sequence>
<dbReference type="GO" id="GO:0015087">
    <property type="term" value="F:cobalt ion transmembrane transporter activity"/>
    <property type="evidence" value="ECO:0007669"/>
    <property type="project" value="UniProtKB-ARBA"/>
</dbReference>
<dbReference type="InterPro" id="IPR015856">
    <property type="entry name" value="ABC_transpr_CbiO/EcfA_su"/>
</dbReference>
<dbReference type="InterPro" id="IPR003593">
    <property type="entry name" value="AAA+_ATPase"/>
</dbReference>
<evidence type="ECO:0000256" key="4">
    <source>
        <dbReference type="ARBA" id="ARBA00022475"/>
    </source>
</evidence>
<keyword evidence="4 10" id="KW-1003">Cell membrane</keyword>
<evidence type="ECO:0000313" key="13">
    <source>
        <dbReference type="Proteomes" id="UP000185568"/>
    </source>
</evidence>
<keyword evidence="7" id="KW-1278">Translocase</keyword>
<evidence type="ECO:0000256" key="2">
    <source>
        <dbReference type="ARBA" id="ARBA00005417"/>
    </source>
</evidence>
<dbReference type="SMART" id="SM00382">
    <property type="entry name" value="AAA"/>
    <property type="match status" value="1"/>
</dbReference>
<dbReference type="RefSeq" id="WP_075398995.1">
    <property type="nucleotide sequence ID" value="NZ_MSDU01000027.1"/>
</dbReference>
<evidence type="ECO:0000313" key="12">
    <source>
        <dbReference type="EMBL" id="OLN21945.1"/>
    </source>
</evidence>
<keyword evidence="8 10" id="KW-0472">Membrane</keyword>
<evidence type="ECO:0000259" key="11">
    <source>
        <dbReference type="PROSITE" id="PS50893"/>
    </source>
</evidence>
<evidence type="ECO:0000256" key="10">
    <source>
        <dbReference type="RuleBase" id="RU364103"/>
    </source>
</evidence>
<evidence type="ECO:0000256" key="1">
    <source>
        <dbReference type="ARBA" id="ARBA00004202"/>
    </source>
</evidence>
<comment type="similarity">
    <text evidence="2 10">Belongs to the ABC transporter superfamily.</text>
</comment>
<dbReference type="FunFam" id="3.40.50.300:FF:000224">
    <property type="entry name" value="Energy-coupling factor transporter ATP-binding protein EcfA"/>
    <property type="match status" value="1"/>
</dbReference>
<dbReference type="NCBIfam" id="TIGR01166">
    <property type="entry name" value="cbiO"/>
    <property type="match status" value="1"/>
</dbReference>
<name>A0A1Q8Q3S2_9BACI</name>
<keyword evidence="3 10" id="KW-0813">Transport</keyword>
<dbReference type="GO" id="GO:0043190">
    <property type="term" value="C:ATP-binding cassette (ABC) transporter complex"/>
    <property type="evidence" value="ECO:0007669"/>
    <property type="project" value="TreeGrafter"/>
</dbReference>
<dbReference type="SUPFAM" id="SSF52540">
    <property type="entry name" value="P-loop containing nucleoside triphosphate hydrolases"/>
    <property type="match status" value="1"/>
</dbReference>
<protein>
    <recommendedName>
        <fullName evidence="10">ABC transporter ATP-binding protein</fullName>
    </recommendedName>
</protein>
<dbReference type="STRING" id="1714264.BTO30_12140"/>
<feature type="domain" description="ABC transporter" evidence="11">
    <location>
        <begin position="2"/>
        <end position="237"/>
    </location>
</feature>
<evidence type="ECO:0000256" key="5">
    <source>
        <dbReference type="ARBA" id="ARBA00022741"/>
    </source>
</evidence>
<dbReference type="GO" id="GO:0005524">
    <property type="term" value="F:ATP binding"/>
    <property type="evidence" value="ECO:0007669"/>
    <property type="project" value="UniProtKB-UniRule"/>
</dbReference>
<reference evidence="12 13" key="1">
    <citation type="submission" date="2016-12" db="EMBL/GenBank/DDBJ databases">
        <title>Domibacillus antri genome sequencing.</title>
        <authorList>
            <person name="Verma A."/>
            <person name="Krishnamurthi S."/>
        </authorList>
    </citation>
    <scope>NUCLEOTIDE SEQUENCE [LARGE SCALE GENOMIC DNA]</scope>
    <source>
        <strain evidence="12 13">XD80</strain>
    </source>
</reference>
<organism evidence="12 13">
    <name type="scientific">Domibacillus antri</name>
    <dbReference type="NCBI Taxonomy" id="1714264"/>
    <lineage>
        <taxon>Bacteria</taxon>
        <taxon>Bacillati</taxon>
        <taxon>Bacillota</taxon>
        <taxon>Bacilli</taxon>
        <taxon>Bacillales</taxon>
        <taxon>Bacillaceae</taxon>
        <taxon>Domibacillus</taxon>
    </lineage>
</organism>
<dbReference type="PANTHER" id="PTHR43553:SF24">
    <property type="entry name" value="ENERGY-COUPLING FACTOR TRANSPORTER ATP-BINDING PROTEIN ECFA1"/>
    <property type="match status" value="1"/>
</dbReference>
<evidence type="ECO:0000256" key="8">
    <source>
        <dbReference type="ARBA" id="ARBA00023136"/>
    </source>
</evidence>
<comment type="function">
    <text evidence="9">Probably part of an ABC transporter complex. Responsible for energy coupling to the transport system.</text>
</comment>
<dbReference type="InterPro" id="IPR027417">
    <property type="entry name" value="P-loop_NTPase"/>
</dbReference>
<dbReference type="Pfam" id="PF00005">
    <property type="entry name" value="ABC_tran"/>
    <property type="match status" value="1"/>
</dbReference>
<dbReference type="InterPro" id="IPR003439">
    <property type="entry name" value="ABC_transporter-like_ATP-bd"/>
</dbReference>
<dbReference type="OrthoDB" id="9784332at2"/>
<keyword evidence="13" id="KW-1185">Reference proteome</keyword>
<proteinExistence type="inferred from homology"/>
<dbReference type="Proteomes" id="UP000185568">
    <property type="component" value="Unassembled WGS sequence"/>
</dbReference>
<dbReference type="Gene3D" id="3.40.50.300">
    <property type="entry name" value="P-loop containing nucleotide triphosphate hydrolases"/>
    <property type="match status" value="1"/>
</dbReference>
<comment type="caution">
    <text evidence="12">The sequence shown here is derived from an EMBL/GenBank/DDBJ whole genome shotgun (WGS) entry which is preliminary data.</text>
</comment>
<dbReference type="CDD" id="cd03225">
    <property type="entry name" value="ABC_cobalt_CbiO_domain1"/>
    <property type="match status" value="1"/>
</dbReference>
<evidence type="ECO:0000256" key="3">
    <source>
        <dbReference type="ARBA" id="ARBA00022448"/>
    </source>
</evidence>
<comment type="function">
    <text evidence="10">Part of an ABC transporter complex. Responsible for energy coupling to the transport system.</text>
</comment>
<evidence type="ECO:0000256" key="7">
    <source>
        <dbReference type="ARBA" id="ARBA00022967"/>
    </source>
</evidence>
<evidence type="ECO:0000256" key="9">
    <source>
        <dbReference type="ARBA" id="ARBA00025157"/>
    </source>
</evidence>
<dbReference type="InterPro" id="IPR005876">
    <property type="entry name" value="Co_trans_ATP-bd"/>
</dbReference>
<gene>
    <name evidence="12" type="ORF">BTO30_12140</name>
</gene>
<dbReference type="InterPro" id="IPR050095">
    <property type="entry name" value="ECF_ABC_transporter_ATP-bd"/>
</dbReference>
<dbReference type="AlphaFoldDB" id="A0A1Q8Q3S2"/>
<comment type="subcellular location">
    <subcellularLocation>
        <location evidence="1 10">Cell membrane</location>
        <topology evidence="1 10">Peripheral membrane protein</topology>
    </subcellularLocation>
</comment>
<dbReference type="PROSITE" id="PS50893">
    <property type="entry name" value="ABC_TRANSPORTER_2"/>
    <property type="match status" value="1"/>
</dbReference>
<dbReference type="GO" id="GO:0016887">
    <property type="term" value="F:ATP hydrolysis activity"/>
    <property type="evidence" value="ECO:0007669"/>
    <property type="project" value="InterPro"/>
</dbReference>
<keyword evidence="5 10" id="KW-0547">Nucleotide-binding</keyword>
<dbReference type="GO" id="GO:0042626">
    <property type="term" value="F:ATPase-coupled transmembrane transporter activity"/>
    <property type="evidence" value="ECO:0007669"/>
    <property type="project" value="TreeGrafter"/>
</dbReference>
<evidence type="ECO:0000256" key="6">
    <source>
        <dbReference type="ARBA" id="ARBA00022840"/>
    </source>
</evidence>
<dbReference type="EMBL" id="MSDU01000027">
    <property type="protein sequence ID" value="OLN21945.1"/>
    <property type="molecule type" value="Genomic_DNA"/>
</dbReference>
<keyword evidence="6 10" id="KW-0067">ATP-binding</keyword>